<organism evidence="1 2">
    <name type="scientific">Herbaspirillum robiniae</name>
    <dbReference type="NCBI Taxonomy" id="2014887"/>
    <lineage>
        <taxon>Bacteria</taxon>
        <taxon>Pseudomonadati</taxon>
        <taxon>Pseudomonadota</taxon>
        <taxon>Betaproteobacteria</taxon>
        <taxon>Burkholderiales</taxon>
        <taxon>Oxalobacteraceae</taxon>
        <taxon>Herbaspirillum</taxon>
    </lineage>
</organism>
<dbReference type="EMBL" id="NJGU01000008">
    <property type="protein sequence ID" value="OWY28200.1"/>
    <property type="molecule type" value="Genomic_DNA"/>
</dbReference>
<evidence type="ECO:0000313" key="2">
    <source>
        <dbReference type="Proteomes" id="UP000197596"/>
    </source>
</evidence>
<comment type="caution">
    <text evidence="1">The sequence shown here is derived from an EMBL/GenBank/DDBJ whole genome shotgun (WGS) entry which is preliminary data.</text>
</comment>
<dbReference type="InterPro" id="IPR011008">
    <property type="entry name" value="Dimeric_a/b-barrel"/>
</dbReference>
<dbReference type="GO" id="GO:0004497">
    <property type="term" value="F:monooxygenase activity"/>
    <property type="evidence" value="ECO:0007669"/>
    <property type="project" value="UniProtKB-KW"/>
</dbReference>
<keyword evidence="1" id="KW-0503">Monooxygenase</keyword>
<dbReference type="AlphaFoldDB" id="A0A246WRG0"/>
<dbReference type="SUPFAM" id="SSF54909">
    <property type="entry name" value="Dimeric alpha+beta barrel"/>
    <property type="match status" value="1"/>
</dbReference>
<reference evidence="1 2" key="1">
    <citation type="submission" date="2017-06" db="EMBL/GenBank/DDBJ databases">
        <title>Herbaspirillum phytohormonus sp. nov., isolated from the root nodule of Robinia pseudoacacia in lead-zinc mine.</title>
        <authorList>
            <person name="Fan M."/>
            <person name="Lin Y."/>
        </authorList>
    </citation>
    <scope>NUCLEOTIDE SEQUENCE [LARGE SCALE GENOMIC DNA]</scope>
    <source>
        <strain evidence="1 2">HZ10</strain>
    </source>
</reference>
<proteinExistence type="predicted"/>
<name>A0A246WRG0_9BURK</name>
<dbReference type="Proteomes" id="UP000197596">
    <property type="component" value="Unassembled WGS sequence"/>
</dbReference>
<dbReference type="RefSeq" id="WP_088751828.1">
    <property type="nucleotide sequence ID" value="NZ_NJGU01000008.1"/>
</dbReference>
<accession>A0A246WRG0</accession>
<keyword evidence="1" id="KW-0560">Oxidoreductase</keyword>
<sequence length="116" mass="12948">MYCSTFTFAKGEYDDQFFSLDNAISQVAKSIDGYAGEEAWSNTEDGLLSNTYYWHTMEALQQLISHPLHIQAKQQQAKWLRGYQVVISKVLGTYGSTGMQHPLAGHAMPLDAAIGR</sequence>
<protein>
    <submittedName>
        <fullName evidence="1">Antibiotic biosynthesis monooxygenase</fullName>
    </submittedName>
</protein>
<dbReference type="Gene3D" id="3.30.70.100">
    <property type="match status" value="1"/>
</dbReference>
<gene>
    <name evidence="1" type="ORF">CEJ42_16435</name>
</gene>
<evidence type="ECO:0000313" key="1">
    <source>
        <dbReference type="EMBL" id="OWY28200.1"/>
    </source>
</evidence>